<organism evidence="1 2">
    <name type="scientific">Hymenobacter setariae</name>
    <dbReference type="NCBI Taxonomy" id="2594794"/>
    <lineage>
        <taxon>Bacteria</taxon>
        <taxon>Pseudomonadati</taxon>
        <taxon>Bacteroidota</taxon>
        <taxon>Cytophagia</taxon>
        <taxon>Cytophagales</taxon>
        <taxon>Hymenobacteraceae</taxon>
        <taxon>Hymenobacter</taxon>
    </lineage>
</organism>
<comment type="caution">
    <text evidence="1">The sequence shown here is derived from an EMBL/GenBank/DDBJ whole genome shotgun (WGS) entry which is preliminary data.</text>
</comment>
<sequence>MPTRTITLAYRKVLDVNSPKPWDKLVLADSYRELRMQAQLYNPGGQYRTFGELLHYVPGAEKLHFLVGGSIGGYVQQLKGVMPDIVNNVGRYFLKFTRYQFELINSDLHDPSKHQVAINFYTEPLHWHDTIASYLLVSDATAPAEANGEVLTHLFQLQPYLTIHSLRPAEPAATVG</sequence>
<accession>A0A558BMY7</accession>
<keyword evidence="2" id="KW-1185">Reference proteome</keyword>
<dbReference type="AlphaFoldDB" id="A0A558BMY7"/>
<dbReference type="OrthoDB" id="793934at2"/>
<dbReference type="RefSeq" id="WP_144852335.1">
    <property type="nucleotide sequence ID" value="NZ_VMRJ01000006.1"/>
</dbReference>
<proteinExistence type="predicted"/>
<evidence type="ECO:0000313" key="1">
    <source>
        <dbReference type="EMBL" id="TVT37878.1"/>
    </source>
</evidence>
<dbReference type="EMBL" id="VMRJ01000006">
    <property type="protein sequence ID" value="TVT37878.1"/>
    <property type="molecule type" value="Genomic_DNA"/>
</dbReference>
<protein>
    <submittedName>
        <fullName evidence="1">Uncharacterized protein</fullName>
    </submittedName>
</protein>
<name>A0A558BMY7_9BACT</name>
<evidence type="ECO:0000313" key="2">
    <source>
        <dbReference type="Proteomes" id="UP000317624"/>
    </source>
</evidence>
<reference evidence="1 2" key="1">
    <citation type="submission" date="2019-07" db="EMBL/GenBank/DDBJ databases">
        <title>Hymenobacter sp. straun FUR1 Genome sequencing and assembly.</title>
        <authorList>
            <person name="Chhetri G."/>
        </authorList>
    </citation>
    <scope>NUCLEOTIDE SEQUENCE [LARGE SCALE GENOMIC DNA]</scope>
    <source>
        <strain evidence="1 2">Fur1</strain>
    </source>
</reference>
<gene>
    <name evidence="1" type="ORF">FNT36_22220</name>
</gene>
<dbReference type="Proteomes" id="UP000317624">
    <property type="component" value="Unassembled WGS sequence"/>
</dbReference>